<evidence type="ECO:0000313" key="2">
    <source>
        <dbReference type="EMBL" id="KAF1914179.1"/>
    </source>
</evidence>
<accession>A0A6A5QFL7</accession>
<dbReference type="AlphaFoldDB" id="A0A6A5QFL7"/>
<reference evidence="2" key="1">
    <citation type="journal article" date="2020" name="Stud. Mycol.">
        <title>101 Dothideomycetes genomes: a test case for predicting lifestyles and emergence of pathogens.</title>
        <authorList>
            <person name="Haridas S."/>
            <person name="Albert R."/>
            <person name="Binder M."/>
            <person name="Bloem J."/>
            <person name="Labutti K."/>
            <person name="Salamov A."/>
            <person name="Andreopoulos B."/>
            <person name="Baker S."/>
            <person name="Barry K."/>
            <person name="Bills G."/>
            <person name="Bluhm B."/>
            <person name="Cannon C."/>
            <person name="Castanera R."/>
            <person name="Culley D."/>
            <person name="Daum C."/>
            <person name="Ezra D."/>
            <person name="Gonzalez J."/>
            <person name="Henrissat B."/>
            <person name="Kuo A."/>
            <person name="Liang C."/>
            <person name="Lipzen A."/>
            <person name="Lutzoni F."/>
            <person name="Magnuson J."/>
            <person name="Mondo S."/>
            <person name="Nolan M."/>
            <person name="Ohm R."/>
            <person name="Pangilinan J."/>
            <person name="Park H.-J."/>
            <person name="Ramirez L."/>
            <person name="Alfaro M."/>
            <person name="Sun H."/>
            <person name="Tritt A."/>
            <person name="Yoshinaga Y."/>
            <person name="Zwiers L.-H."/>
            <person name="Turgeon B."/>
            <person name="Goodwin S."/>
            <person name="Spatafora J."/>
            <person name="Crous P."/>
            <person name="Grigoriev I."/>
        </authorList>
    </citation>
    <scope>NUCLEOTIDE SEQUENCE</scope>
    <source>
        <strain evidence="2">HMLAC05119</strain>
    </source>
</reference>
<feature type="compositionally biased region" description="Basic and acidic residues" evidence="1">
    <location>
        <begin position="82"/>
        <end position="98"/>
    </location>
</feature>
<feature type="non-terminal residue" evidence="2">
    <location>
        <position position="1"/>
    </location>
</feature>
<evidence type="ECO:0000256" key="1">
    <source>
        <dbReference type="SAM" id="MobiDB-lite"/>
    </source>
</evidence>
<feature type="region of interest" description="Disordered" evidence="1">
    <location>
        <begin position="68"/>
        <end position="125"/>
    </location>
</feature>
<name>A0A6A5QFL7_AMPQU</name>
<dbReference type="OrthoDB" id="3774142at2759"/>
<protein>
    <submittedName>
        <fullName evidence="2">Uncharacterized protein</fullName>
    </submittedName>
</protein>
<gene>
    <name evidence="2" type="ORF">BDU57DRAFT_454000</name>
</gene>
<feature type="region of interest" description="Disordered" evidence="1">
    <location>
        <begin position="1"/>
        <end position="27"/>
    </location>
</feature>
<proteinExistence type="predicted"/>
<sequence>PTTIAFESPISDTDFRDPNEKPDHNPLHKAANYLKNAITLEAKSDEKRRESVIADHAHVNDYGGAQAEAEFWGKHGKHHGPHEHGQGHVDHGHERVEATNKPVTHVNANNNEKARTGGPVTGTLL</sequence>
<dbReference type="Proteomes" id="UP000800096">
    <property type="component" value="Unassembled WGS sequence"/>
</dbReference>
<keyword evidence="3" id="KW-1185">Reference proteome</keyword>
<dbReference type="EMBL" id="ML979137">
    <property type="protein sequence ID" value="KAF1914179.1"/>
    <property type="molecule type" value="Genomic_DNA"/>
</dbReference>
<evidence type="ECO:0000313" key="3">
    <source>
        <dbReference type="Proteomes" id="UP000800096"/>
    </source>
</evidence>
<feature type="compositionally biased region" description="Basic and acidic residues" evidence="1">
    <location>
        <begin position="13"/>
        <end position="26"/>
    </location>
</feature>
<organism evidence="2 3">
    <name type="scientific">Ampelomyces quisqualis</name>
    <name type="common">Powdery mildew agent</name>
    <dbReference type="NCBI Taxonomy" id="50730"/>
    <lineage>
        <taxon>Eukaryota</taxon>
        <taxon>Fungi</taxon>
        <taxon>Dikarya</taxon>
        <taxon>Ascomycota</taxon>
        <taxon>Pezizomycotina</taxon>
        <taxon>Dothideomycetes</taxon>
        <taxon>Pleosporomycetidae</taxon>
        <taxon>Pleosporales</taxon>
        <taxon>Pleosporineae</taxon>
        <taxon>Phaeosphaeriaceae</taxon>
        <taxon>Ampelomyces</taxon>
    </lineage>
</organism>